<dbReference type="PANTHER" id="PTHR46009">
    <property type="entry name" value="VACUOLAR PROTEIN SORTING-ASSOCIATED PROTEIN VTA1 HOMOLOG"/>
    <property type="match status" value="1"/>
</dbReference>
<dbReference type="InterPro" id="IPR039431">
    <property type="entry name" value="Vta1/CALS_N"/>
</dbReference>
<dbReference type="Pfam" id="PF04652">
    <property type="entry name" value="Vta1"/>
    <property type="match status" value="1"/>
</dbReference>
<organism evidence="4 5">
    <name type="scientific">Reticulomyxa filosa</name>
    <dbReference type="NCBI Taxonomy" id="46433"/>
    <lineage>
        <taxon>Eukaryota</taxon>
        <taxon>Sar</taxon>
        <taxon>Rhizaria</taxon>
        <taxon>Retaria</taxon>
        <taxon>Foraminifera</taxon>
        <taxon>Monothalamids</taxon>
        <taxon>Reticulomyxidae</taxon>
        <taxon>Reticulomyxa</taxon>
    </lineage>
</organism>
<keyword evidence="2" id="KW-0472">Membrane</keyword>
<evidence type="ECO:0000256" key="2">
    <source>
        <dbReference type="ARBA" id="ARBA00023136"/>
    </source>
</evidence>
<accession>X6N0Y0</accession>
<evidence type="ECO:0000313" key="4">
    <source>
        <dbReference type="EMBL" id="ETO18982.1"/>
    </source>
</evidence>
<dbReference type="GO" id="GO:0032511">
    <property type="term" value="P:late endosome to vacuole transport via multivesicular body sorting pathway"/>
    <property type="evidence" value="ECO:0007669"/>
    <property type="project" value="InterPro"/>
</dbReference>
<dbReference type="PANTHER" id="PTHR46009:SF1">
    <property type="entry name" value="VACUOLAR PROTEIN SORTING-ASSOCIATED PROTEIN VTA1 HOMOLOG"/>
    <property type="match status" value="1"/>
</dbReference>
<feature type="domain" description="Vta1/callose synthase N-terminal" evidence="3">
    <location>
        <begin position="13"/>
        <end position="128"/>
    </location>
</feature>
<dbReference type="InterPro" id="IPR044538">
    <property type="entry name" value="Vta1-like"/>
</dbReference>
<dbReference type="Gene3D" id="1.25.40.270">
    <property type="entry name" value="Vacuolar protein sorting-associated protein vta1"/>
    <property type="match status" value="1"/>
</dbReference>
<protein>
    <recommendedName>
        <fullName evidence="3">Vta1/callose synthase N-terminal domain-containing protein</fullName>
    </recommendedName>
</protein>
<dbReference type="AlphaFoldDB" id="X6N0Y0"/>
<comment type="subcellular location">
    <subcellularLocation>
        <location evidence="1">Endomembrane system</location>
    </subcellularLocation>
</comment>
<dbReference type="GO" id="GO:0005771">
    <property type="term" value="C:multivesicular body"/>
    <property type="evidence" value="ECO:0007669"/>
    <property type="project" value="TreeGrafter"/>
</dbReference>
<proteinExistence type="predicted"/>
<dbReference type="EMBL" id="ASPP01014182">
    <property type="protein sequence ID" value="ETO18982.1"/>
    <property type="molecule type" value="Genomic_DNA"/>
</dbReference>
<dbReference type="OMA" id="MHALEVM"/>
<evidence type="ECO:0000259" key="3">
    <source>
        <dbReference type="Pfam" id="PF04652"/>
    </source>
</evidence>
<name>X6N0Y0_RETFI</name>
<gene>
    <name evidence="4" type="ORF">RFI_18259</name>
</gene>
<comment type="caution">
    <text evidence="4">The sequence shown here is derived from an EMBL/GenBank/DDBJ whole genome shotgun (WGS) entry which is preliminary data.</text>
</comment>
<feature type="non-terminal residue" evidence="4">
    <location>
        <position position="128"/>
    </location>
</feature>
<dbReference type="OrthoDB" id="391137at2759"/>
<evidence type="ECO:0000256" key="1">
    <source>
        <dbReference type="ARBA" id="ARBA00004308"/>
    </source>
</evidence>
<sequence length="128" mass="14655">MNADEVPPQLKNMKRFLREAKKLEKAKPVAAYYCRMYAVQETMKLPREKKDETVKLWLGAQMTKLEQMKVSTTPEEAKNQVLALADSIYAQADKVDREGNATKNTAAAFNTCFILYEVLKQFGEQSEE</sequence>
<keyword evidence="5" id="KW-1185">Reference proteome</keyword>
<reference evidence="4 5" key="1">
    <citation type="journal article" date="2013" name="Curr. Biol.">
        <title>The Genome of the Foraminiferan Reticulomyxa filosa.</title>
        <authorList>
            <person name="Glockner G."/>
            <person name="Hulsmann N."/>
            <person name="Schleicher M."/>
            <person name="Noegel A.A."/>
            <person name="Eichinger L."/>
            <person name="Gallinger C."/>
            <person name="Pawlowski J."/>
            <person name="Sierra R."/>
            <person name="Euteneuer U."/>
            <person name="Pillet L."/>
            <person name="Moustafa A."/>
            <person name="Platzer M."/>
            <person name="Groth M."/>
            <person name="Szafranski K."/>
            <person name="Schliwa M."/>
        </authorList>
    </citation>
    <scope>NUCLEOTIDE SEQUENCE [LARGE SCALE GENOMIC DNA]</scope>
</reference>
<dbReference type="Proteomes" id="UP000023152">
    <property type="component" value="Unassembled WGS sequence"/>
</dbReference>
<evidence type="ECO:0000313" key="5">
    <source>
        <dbReference type="Proteomes" id="UP000023152"/>
    </source>
</evidence>
<dbReference type="InterPro" id="IPR023175">
    <property type="entry name" value="Vta1/CALS_N_sf"/>
</dbReference>